<evidence type="ECO:0000259" key="5">
    <source>
        <dbReference type="Pfam" id="PF02902"/>
    </source>
</evidence>
<dbReference type="OrthoDB" id="1939479at2759"/>
<proteinExistence type="inferred from homology"/>
<dbReference type="InterPro" id="IPR038765">
    <property type="entry name" value="Papain-like_cys_pep_sf"/>
</dbReference>
<comment type="similarity">
    <text evidence="1">Belongs to the peptidase C48 family.</text>
</comment>
<reference evidence="6" key="1">
    <citation type="submission" date="2021-02" db="EMBL/GenBank/DDBJ databases">
        <authorList>
            <person name="Nowell W R."/>
        </authorList>
    </citation>
    <scope>NUCLEOTIDE SEQUENCE</scope>
    <source>
        <strain evidence="6">Ploen Becks lab</strain>
    </source>
</reference>
<dbReference type="SUPFAM" id="SSF54001">
    <property type="entry name" value="Cysteine proteinases"/>
    <property type="match status" value="1"/>
</dbReference>
<dbReference type="InterPro" id="IPR003653">
    <property type="entry name" value="Peptidase_C48_C"/>
</dbReference>
<dbReference type="Pfam" id="PF02902">
    <property type="entry name" value="Peptidase_C48"/>
    <property type="match status" value="1"/>
</dbReference>
<protein>
    <recommendedName>
        <fullName evidence="5">Ubiquitin-like protease family profile domain-containing protein</fullName>
    </recommendedName>
</protein>
<sequence length="248" mass="28442">MCLFGSKYETQSLLSKVFELKSLKGFENVSMYRKQTELQQQIRSEHIKNNSDETKYQSNLIGKGYNRLDLSCSNAQTLESKSRKIGATSSKTPNRFDSSRKAQTKAPKLDFNLKVYSSQELKTDLDENYIGFETNPVLVKASNYEIRRSDLNDVVSGLKLNALIICLTLGRYVIKLNGCEHWKISSETSYPKQQSNGTDCGVFTCLYAKYLAFGRTFDFSQDAIANFRKIMTTEIMKYEFDFDFSKNH</sequence>
<accession>A0A813XUD2</accession>
<comment type="caution">
    <text evidence="6">The sequence shown here is derived from an EMBL/GenBank/DDBJ whole genome shotgun (WGS) entry which is preliminary data.</text>
</comment>
<evidence type="ECO:0000256" key="2">
    <source>
        <dbReference type="ARBA" id="ARBA00022670"/>
    </source>
</evidence>
<keyword evidence="2" id="KW-0645">Protease</keyword>
<dbReference type="AlphaFoldDB" id="A0A813XUD2"/>
<dbReference type="GO" id="GO:0006508">
    <property type="term" value="P:proteolysis"/>
    <property type="evidence" value="ECO:0007669"/>
    <property type="project" value="UniProtKB-KW"/>
</dbReference>
<feature type="domain" description="Ubiquitin-like protease family profile" evidence="5">
    <location>
        <begin position="178"/>
        <end position="235"/>
    </location>
</feature>
<name>A0A813XUD2_9BILA</name>
<evidence type="ECO:0000256" key="1">
    <source>
        <dbReference type="ARBA" id="ARBA00005234"/>
    </source>
</evidence>
<gene>
    <name evidence="6" type="ORF">OXX778_LOCUS10117</name>
</gene>
<keyword evidence="3" id="KW-0378">Hydrolase</keyword>
<dbReference type="GO" id="GO:0008234">
    <property type="term" value="F:cysteine-type peptidase activity"/>
    <property type="evidence" value="ECO:0007669"/>
    <property type="project" value="InterPro"/>
</dbReference>
<feature type="compositionally biased region" description="Polar residues" evidence="4">
    <location>
        <begin position="87"/>
        <end position="96"/>
    </location>
</feature>
<evidence type="ECO:0000313" key="7">
    <source>
        <dbReference type="Proteomes" id="UP000663879"/>
    </source>
</evidence>
<evidence type="ECO:0000256" key="4">
    <source>
        <dbReference type="SAM" id="MobiDB-lite"/>
    </source>
</evidence>
<evidence type="ECO:0000256" key="3">
    <source>
        <dbReference type="ARBA" id="ARBA00022801"/>
    </source>
</evidence>
<evidence type="ECO:0000313" key="6">
    <source>
        <dbReference type="EMBL" id="CAF0874858.1"/>
    </source>
</evidence>
<dbReference type="Proteomes" id="UP000663879">
    <property type="component" value="Unassembled WGS sequence"/>
</dbReference>
<feature type="region of interest" description="Disordered" evidence="4">
    <location>
        <begin position="81"/>
        <end position="103"/>
    </location>
</feature>
<dbReference type="Gene3D" id="1.10.418.20">
    <property type="match status" value="1"/>
</dbReference>
<dbReference type="EMBL" id="CAJNOC010001563">
    <property type="protein sequence ID" value="CAF0874858.1"/>
    <property type="molecule type" value="Genomic_DNA"/>
</dbReference>
<keyword evidence="7" id="KW-1185">Reference proteome</keyword>
<organism evidence="6 7">
    <name type="scientific">Brachionus calyciflorus</name>
    <dbReference type="NCBI Taxonomy" id="104777"/>
    <lineage>
        <taxon>Eukaryota</taxon>
        <taxon>Metazoa</taxon>
        <taxon>Spiralia</taxon>
        <taxon>Gnathifera</taxon>
        <taxon>Rotifera</taxon>
        <taxon>Eurotatoria</taxon>
        <taxon>Monogononta</taxon>
        <taxon>Pseudotrocha</taxon>
        <taxon>Ploima</taxon>
        <taxon>Brachionidae</taxon>
        <taxon>Brachionus</taxon>
    </lineage>
</organism>